<keyword evidence="3" id="KW-1185">Reference proteome</keyword>
<dbReference type="NCBIfam" id="TIGR00176">
    <property type="entry name" value="mobB"/>
    <property type="match status" value="1"/>
</dbReference>
<dbReference type="Pfam" id="PF03205">
    <property type="entry name" value="MobB"/>
    <property type="match status" value="1"/>
</dbReference>
<feature type="domain" description="Molybdopterin-guanine dinucleotide biosynthesis protein B (MobB)" evidence="1">
    <location>
        <begin position="34"/>
        <end position="157"/>
    </location>
</feature>
<dbReference type="SUPFAM" id="SSF52540">
    <property type="entry name" value="P-loop containing nucleoside triphosphate hydrolases"/>
    <property type="match status" value="1"/>
</dbReference>
<dbReference type="PANTHER" id="PTHR40072">
    <property type="entry name" value="MOLYBDOPTERIN-GUANINE DINUCLEOTIDE BIOSYNTHESIS ADAPTER PROTEIN-RELATED"/>
    <property type="match status" value="1"/>
</dbReference>
<dbReference type="InterPro" id="IPR027417">
    <property type="entry name" value="P-loop_NTPase"/>
</dbReference>
<accession>A0ABN8U9H2</accession>
<organism evidence="2 3">
    <name type="scientific">Paenibacillus melissococcoides</name>
    <dbReference type="NCBI Taxonomy" id="2912268"/>
    <lineage>
        <taxon>Bacteria</taxon>
        <taxon>Bacillati</taxon>
        <taxon>Bacillota</taxon>
        <taxon>Bacilli</taxon>
        <taxon>Bacillales</taxon>
        <taxon>Paenibacillaceae</taxon>
        <taxon>Paenibacillus</taxon>
    </lineage>
</organism>
<evidence type="ECO:0000313" key="3">
    <source>
        <dbReference type="Proteomes" id="UP001154322"/>
    </source>
</evidence>
<evidence type="ECO:0000259" key="1">
    <source>
        <dbReference type="Pfam" id="PF03205"/>
    </source>
</evidence>
<dbReference type="Gene3D" id="3.40.50.300">
    <property type="entry name" value="P-loop containing nucleotide triphosphate hydrolases"/>
    <property type="match status" value="1"/>
</dbReference>
<proteinExistence type="predicted"/>
<dbReference type="InterPro" id="IPR052539">
    <property type="entry name" value="MGD_biosynthesis_adapter"/>
</dbReference>
<dbReference type="RefSeq" id="WP_213426362.1">
    <property type="nucleotide sequence ID" value="NZ_AP031286.1"/>
</dbReference>
<comment type="caution">
    <text evidence="2">The sequence shown here is derived from an EMBL/GenBank/DDBJ whole genome shotgun (WGS) entry which is preliminary data.</text>
</comment>
<dbReference type="PANTHER" id="PTHR40072:SF1">
    <property type="entry name" value="MOLYBDOPTERIN-GUANINE DINUCLEOTIDE BIOSYNTHESIS ADAPTER PROTEIN"/>
    <property type="match status" value="1"/>
</dbReference>
<dbReference type="InterPro" id="IPR004435">
    <property type="entry name" value="MobB_dom"/>
</dbReference>
<name>A0ABN8U9H2_9BACL</name>
<reference evidence="2" key="1">
    <citation type="submission" date="2022-06" db="EMBL/GenBank/DDBJ databases">
        <authorList>
            <person name="Dietemann V."/>
            <person name="Ory F."/>
            <person name="Dainat B."/>
            <person name="Oberhansli S."/>
        </authorList>
    </citation>
    <scope>NUCLEOTIDE SEQUENCE</scope>
    <source>
        <strain evidence="2">Ena-SAMPLE-TAB-26-04-2022-14:26:32:270-5432</strain>
    </source>
</reference>
<dbReference type="EMBL" id="CALYLO010000005">
    <property type="protein sequence ID" value="CAH8246743.1"/>
    <property type="molecule type" value="Genomic_DNA"/>
</dbReference>
<sequence length="207" mass="22336">MGSSDVTSTEGGTAAERQRLLREGMQQIAPQPAILQIVGYKNSGKTTLACKLIAALTEEGYRVGTAKRDAHQFALDDAGTDSACHLEHGAVETVLTSGTATRWMRQAPTSLSDIAAWMSGRVDIMIAEGFKREPFPKIALVRDLGQMSELLRETANVRLWISWFSPEAVMSGESDGALPSLLSLGDDQAVLDRALSLCRALCSHTMK</sequence>
<dbReference type="Proteomes" id="UP001154322">
    <property type="component" value="Unassembled WGS sequence"/>
</dbReference>
<gene>
    <name evidence="2" type="primary">mobB</name>
    <name evidence="2" type="ORF">WJ0W_003976</name>
</gene>
<evidence type="ECO:0000313" key="2">
    <source>
        <dbReference type="EMBL" id="CAH8246743.1"/>
    </source>
</evidence>
<protein>
    <submittedName>
        <fullName evidence="2">Molybdopterin-guanine dinucleotide biosynthesis protein B</fullName>
    </submittedName>
</protein>